<comment type="caution">
    <text evidence="1">The sequence shown here is derived from an EMBL/GenBank/DDBJ whole genome shotgun (WGS) entry which is preliminary data.</text>
</comment>
<organism evidence="1 2">
    <name type="scientific">Rhizoclosmatium globosum</name>
    <dbReference type="NCBI Taxonomy" id="329046"/>
    <lineage>
        <taxon>Eukaryota</taxon>
        <taxon>Fungi</taxon>
        <taxon>Fungi incertae sedis</taxon>
        <taxon>Chytridiomycota</taxon>
        <taxon>Chytridiomycota incertae sedis</taxon>
        <taxon>Chytridiomycetes</taxon>
        <taxon>Chytridiales</taxon>
        <taxon>Chytriomycetaceae</taxon>
        <taxon>Rhizoclosmatium</taxon>
    </lineage>
</organism>
<dbReference type="Proteomes" id="UP000193642">
    <property type="component" value="Unassembled WGS sequence"/>
</dbReference>
<keyword evidence="2" id="KW-1185">Reference proteome</keyword>
<gene>
    <name evidence="1" type="ORF">BCR33DRAFT_194227</name>
</gene>
<accession>A0A1Y2CFT4</accession>
<sequence>MLALFSLALSKNVLNDERIVWDIIHSQVHGPVVFHQIFSERLLWFLDRYFSRCGHAAYDFIRGAGKINDEEGEVVNTSPVAFLGCLWLPHKRTMQDRFSKATEGLKYIGYDENIAALVIAKAKSVEAQVNSKGRALGFILGSDEKDIGIVTVATEVIKGRKRIRGTQDLGGNEERFNSWVIDGYIRTVKDLENIVNDFWEAGKRLHLFLEKPLTPKAFAFDRDIHLYLLTILNRLQKCFEICGAMIPARLEASIAARDKRDQDNTDNNKNQFRARLELQRTESLVKEYSKYNDTLPGVSTEIKDLIIILTDSNHNLTSEFENAGLIKEHELITIYRVRIVECLEVAIPLNEGLHTLLAKRAHKLAVYSVSDTQRILNEPIATYYVDSVTEGQSRLIENHLMEKLKEHNMNIVLGGYDGASHALVRRAGVDGAEPTLLTSLAASLLEKVDERFKGRGKTARMKAALLQNAVLLITNASNIHFGTHRASKWLKAPPIATAVEQMTNSEFLELMQSVVAISQQWLTPGSWAQFKEAVYDNQLDFDEESCSFGERVSLILDTLDLVDINGRRIWVSFFFSFLCTIARHNDVKVEEAREWLVRAYFLQEVSVNTFWLDHFYKPIQKGETNLWKFIDPPHWMKRLSTQLSGAASGFKDFSDHRLLLNIAESKETKLIPMFFTNLRDKQNVADAFTLFGADVEEKARSAGNHKMAELIRIFRRMYEACDYSGLSIEHRDARFDEMWEWLEEHYFPEIFACIPTKRVPARPNGDKDLDEPSFFQWENKTLPSELLEALAAFIDVRNQVKDYLQSSNINDPQSTLPILVERALGTNNLETEMSILRIFEGILSCGRVSQIDPIKAHITVKKYRHAQLLRLQVGSISPGYTEAPSRGRSYREYDEGRWEAELGDADTVNSNR</sequence>
<reference evidence="1 2" key="1">
    <citation type="submission" date="2016-07" db="EMBL/GenBank/DDBJ databases">
        <title>Pervasive Adenine N6-methylation of Active Genes in Fungi.</title>
        <authorList>
            <consortium name="DOE Joint Genome Institute"/>
            <person name="Mondo S.J."/>
            <person name="Dannebaum R.O."/>
            <person name="Kuo R.C."/>
            <person name="Labutti K."/>
            <person name="Haridas S."/>
            <person name="Kuo A."/>
            <person name="Salamov A."/>
            <person name="Ahrendt S.R."/>
            <person name="Lipzen A."/>
            <person name="Sullivan W."/>
            <person name="Andreopoulos W.B."/>
            <person name="Clum A."/>
            <person name="Lindquist E."/>
            <person name="Daum C."/>
            <person name="Ramamoorthy G.K."/>
            <person name="Gryganskyi A."/>
            <person name="Culley D."/>
            <person name="Magnuson J.K."/>
            <person name="James T.Y."/>
            <person name="O'Malley M.A."/>
            <person name="Stajich J.E."/>
            <person name="Spatafora J.W."/>
            <person name="Visel A."/>
            <person name="Grigoriev I.V."/>
        </authorList>
    </citation>
    <scope>NUCLEOTIDE SEQUENCE [LARGE SCALE GENOMIC DNA]</scope>
    <source>
        <strain evidence="1 2">JEL800</strain>
    </source>
</reference>
<protein>
    <submittedName>
        <fullName evidence="1">Uncharacterized protein</fullName>
    </submittedName>
</protein>
<dbReference type="EMBL" id="MCGO01000020">
    <property type="protein sequence ID" value="ORY45155.1"/>
    <property type="molecule type" value="Genomic_DNA"/>
</dbReference>
<evidence type="ECO:0000313" key="1">
    <source>
        <dbReference type="EMBL" id="ORY45155.1"/>
    </source>
</evidence>
<evidence type="ECO:0000313" key="2">
    <source>
        <dbReference type="Proteomes" id="UP000193642"/>
    </source>
</evidence>
<dbReference type="AlphaFoldDB" id="A0A1Y2CFT4"/>
<name>A0A1Y2CFT4_9FUNG</name>
<dbReference type="OrthoDB" id="2104701at2759"/>
<proteinExistence type="predicted"/>